<sequence length="131" mass="14387">MKTFAMILAGAALALTGATAASAETRQEKNEARLAKMLEGRVAGEPTSCIMTLRSSTDLKVIDYVGIVYDAGDTIWVSRPNDPRSLSWTDIPIFDRFGSQLCKQDITRTIDQSGRFTGVVFMSDFVPYRKG</sequence>
<name>A0ABS5W8A8_9SPHN</name>
<comment type="caution">
    <text evidence="2">The sequence shown here is derived from an EMBL/GenBank/DDBJ whole genome shotgun (WGS) entry which is preliminary data.</text>
</comment>
<reference evidence="2 3" key="1">
    <citation type="submission" date="2021-05" db="EMBL/GenBank/DDBJ databases">
        <title>Croceibacterium sp. LX-88 genome sequence.</title>
        <authorList>
            <person name="Luo X."/>
        </authorList>
    </citation>
    <scope>NUCLEOTIDE SEQUENCE [LARGE SCALE GENOMIC DNA]</scope>
    <source>
        <strain evidence="2 3">LX-88</strain>
    </source>
</reference>
<evidence type="ECO:0000313" key="3">
    <source>
        <dbReference type="Proteomes" id="UP000811255"/>
    </source>
</evidence>
<organism evidence="2 3">
    <name type="scientific">Croceibacterium selenioxidans</name>
    <dbReference type="NCBI Taxonomy" id="2838833"/>
    <lineage>
        <taxon>Bacteria</taxon>
        <taxon>Pseudomonadati</taxon>
        <taxon>Pseudomonadota</taxon>
        <taxon>Alphaproteobacteria</taxon>
        <taxon>Sphingomonadales</taxon>
        <taxon>Erythrobacteraceae</taxon>
        <taxon>Croceibacterium</taxon>
    </lineage>
</organism>
<keyword evidence="3" id="KW-1185">Reference proteome</keyword>
<keyword evidence="1" id="KW-0732">Signal</keyword>
<dbReference type="EMBL" id="JAHFVK010000002">
    <property type="protein sequence ID" value="MBT2135523.1"/>
    <property type="molecule type" value="Genomic_DNA"/>
</dbReference>
<proteinExistence type="predicted"/>
<feature type="chain" id="PRO_5045718963" evidence="1">
    <location>
        <begin position="24"/>
        <end position="131"/>
    </location>
</feature>
<protein>
    <submittedName>
        <fullName evidence="2">Uncharacterized protein</fullName>
    </submittedName>
</protein>
<dbReference type="RefSeq" id="WP_214537226.1">
    <property type="nucleotide sequence ID" value="NZ_JAHFVK010000002.1"/>
</dbReference>
<dbReference type="Proteomes" id="UP000811255">
    <property type="component" value="Unassembled WGS sequence"/>
</dbReference>
<feature type="signal peptide" evidence="1">
    <location>
        <begin position="1"/>
        <end position="23"/>
    </location>
</feature>
<evidence type="ECO:0000256" key="1">
    <source>
        <dbReference type="SAM" id="SignalP"/>
    </source>
</evidence>
<evidence type="ECO:0000313" key="2">
    <source>
        <dbReference type="EMBL" id="MBT2135523.1"/>
    </source>
</evidence>
<gene>
    <name evidence="2" type="ORF">KK137_14390</name>
</gene>
<accession>A0ABS5W8A8</accession>